<sequence length="238" mass="27757">MNAELEAEKTDFDTEYFIAEIQSRPAVWDLNDDDYCNREVRRKCWEELVTIFFKNEEASAAEKNECGKLLQRKWKSLRDCYTRERQRLAKIKSGSSVARKTQYVYYNRLSFLQRVIKGRDTSNNMEEAAAEERPSDSEQPSTTSTVQHVEAGKGKRKRVDDISSEVQCLVNVLQAGMQSREEREKRNEEDEDRLFLLSLLTPMKRIPEHLRFGVRMEIMQVIQNATESGLGIKVEYPS</sequence>
<dbReference type="SMART" id="SM00595">
    <property type="entry name" value="MADF"/>
    <property type="match status" value="1"/>
</dbReference>
<dbReference type="GO" id="GO:0005634">
    <property type="term" value="C:nucleus"/>
    <property type="evidence" value="ECO:0007669"/>
    <property type="project" value="UniProtKB-SubCell"/>
</dbReference>
<dbReference type="EMBL" id="JAXCGZ010011403">
    <property type="protein sequence ID" value="KAK7074956.1"/>
    <property type="molecule type" value="Genomic_DNA"/>
</dbReference>
<evidence type="ECO:0000259" key="3">
    <source>
        <dbReference type="PROSITE" id="PS51029"/>
    </source>
</evidence>
<dbReference type="Pfam" id="PF10545">
    <property type="entry name" value="MADF_DNA_bdg"/>
    <property type="match status" value="1"/>
</dbReference>
<evidence type="ECO:0000256" key="2">
    <source>
        <dbReference type="SAM" id="MobiDB-lite"/>
    </source>
</evidence>
<gene>
    <name evidence="5" type="ORF">SK128_015336</name>
</gene>
<reference evidence="5 6" key="1">
    <citation type="submission" date="2023-11" db="EMBL/GenBank/DDBJ databases">
        <title>Halocaridina rubra genome assembly.</title>
        <authorList>
            <person name="Smith C."/>
        </authorList>
    </citation>
    <scope>NUCLEOTIDE SEQUENCE [LARGE SCALE GENOMIC DNA]</scope>
    <source>
        <strain evidence="5">EP-1</strain>
        <tissue evidence="5">Whole</tissue>
    </source>
</reference>
<dbReference type="InterPro" id="IPR006578">
    <property type="entry name" value="MADF-dom"/>
</dbReference>
<comment type="subcellular location">
    <subcellularLocation>
        <location evidence="1">Nucleus</location>
    </subcellularLocation>
</comment>
<feature type="domain" description="MADF" evidence="3">
    <location>
        <begin position="16"/>
        <end position="117"/>
    </location>
</feature>
<name>A0AAN8WZ01_HALRR</name>
<protein>
    <recommendedName>
        <fullName evidence="7">MADF domain-containing protein</fullName>
    </recommendedName>
</protein>
<dbReference type="PROSITE" id="PS51031">
    <property type="entry name" value="BESS"/>
    <property type="match status" value="1"/>
</dbReference>
<dbReference type="Pfam" id="PF02944">
    <property type="entry name" value="BESS"/>
    <property type="match status" value="1"/>
</dbReference>
<dbReference type="InterPro" id="IPR004210">
    <property type="entry name" value="BESS_motif"/>
</dbReference>
<dbReference type="InterPro" id="IPR039353">
    <property type="entry name" value="TF_Adf1"/>
</dbReference>
<dbReference type="GO" id="GO:0006357">
    <property type="term" value="P:regulation of transcription by RNA polymerase II"/>
    <property type="evidence" value="ECO:0007669"/>
    <property type="project" value="TreeGrafter"/>
</dbReference>
<organism evidence="5 6">
    <name type="scientific">Halocaridina rubra</name>
    <name type="common">Hawaiian red shrimp</name>
    <dbReference type="NCBI Taxonomy" id="373956"/>
    <lineage>
        <taxon>Eukaryota</taxon>
        <taxon>Metazoa</taxon>
        <taxon>Ecdysozoa</taxon>
        <taxon>Arthropoda</taxon>
        <taxon>Crustacea</taxon>
        <taxon>Multicrustacea</taxon>
        <taxon>Malacostraca</taxon>
        <taxon>Eumalacostraca</taxon>
        <taxon>Eucarida</taxon>
        <taxon>Decapoda</taxon>
        <taxon>Pleocyemata</taxon>
        <taxon>Caridea</taxon>
        <taxon>Atyoidea</taxon>
        <taxon>Atyidae</taxon>
        <taxon>Halocaridina</taxon>
    </lineage>
</organism>
<evidence type="ECO:0000313" key="6">
    <source>
        <dbReference type="Proteomes" id="UP001381693"/>
    </source>
</evidence>
<dbReference type="GO" id="GO:0003677">
    <property type="term" value="F:DNA binding"/>
    <property type="evidence" value="ECO:0007669"/>
    <property type="project" value="InterPro"/>
</dbReference>
<proteinExistence type="predicted"/>
<evidence type="ECO:0008006" key="7">
    <source>
        <dbReference type="Google" id="ProtNLM"/>
    </source>
</evidence>
<dbReference type="AlphaFoldDB" id="A0AAN8WZ01"/>
<feature type="region of interest" description="Disordered" evidence="2">
    <location>
        <begin position="123"/>
        <end position="158"/>
    </location>
</feature>
<comment type="caution">
    <text evidence="5">The sequence shown here is derived from an EMBL/GenBank/DDBJ whole genome shotgun (WGS) entry which is preliminary data.</text>
</comment>
<evidence type="ECO:0000259" key="4">
    <source>
        <dbReference type="PROSITE" id="PS51031"/>
    </source>
</evidence>
<dbReference type="PANTHER" id="PTHR12243">
    <property type="entry name" value="MADF DOMAIN TRANSCRIPTION FACTOR"/>
    <property type="match status" value="1"/>
</dbReference>
<dbReference type="PANTHER" id="PTHR12243:SF69">
    <property type="entry name" value="SI:CH73-59F11.3"/>
    <property type="match status" value="1"/>
</dbReference>
<evidence type="ECO:0000313" key="5">
    <source>
        <dbReference type="EMBL" id="KAK7074956.1"/>
    </source>
</evidence>
<keyword evidence="6" id="KW-1185">Reference proteome</keyword>
<evidence type="ECO:0000256" key="1">
    <source>
        <dbReference type="PROSITE-ProRule" id="PRU00371"/>
    </source>
</evidence>
<dbReference type="Proteomes" id="UP001381693">
    <property type="component" value="Unassembled WGS sequence"/>
</dbReference>
<feature type="compositionally biased region" description="Polar residues" evidence="2">
    <location>
        <begin position="137"/>
        <end position="147"/>
    </location>
</feature>
<feature type="domain" description="BESS" evidence="4">
    <location>
        <begin position="189"/>
        <end position="228"/>
    </location>
</feature>
<dbReference type="GO" id="GO:0005667">
    <property type="term" value="C:transcription regulator complex"/>
    <property type="evidence" value="ECO:0007669"/>
    <property type="project" value="TreeGrafter"/>
</dbReference>
<keyword evidence="1" id="KW-0539">Nucleus</keyword>
<accession>A0AAN8WZ01</accession>
<dbReference type="PROSITE" id="PS51029">
    <property type="entry name" value="MADF"/>
    <property type="match status" value="1"/>
</dbReference>